<dbReference type="STRING" id="105785.A0A2J7QPT2"/>
<gene>
    <name evidence="2" type="ORF">B7P43_G09959</name>
</gene>
<feature type="region of interest" description="Disordered" evidence="1">
    <location>
        <begin position="28"/>
        <end position="50"/>
    </location>
</feature>
<accession>A0A2J7QPT2</accession>
<sequence length="386" mass="43623">MKYEEVLLELYSAREIIKLLQEERNTKTDSVTHDLNQGSEYNHSGFKPDNWTNVSNSRRNRSNKQHKHVIQPIPTITNRFASLPNLNENNAGVDISEDTTRRIGVKKQKVQQSTQGKMMDPSKSSSTTTACKDTLDKHNKKVGNKRNHKIVIIGDSHSRGLAKEVKHQLDKNFEVIGFVKPGAGTEKIVKSGMSDIAKLTKSDVVVFCGGSYEVNKNMAKIALNQIISFVETNNHTNFIILSAPHRHDLVDFSCVNNEIKSFNRKLKKQVKISKYTMVLEINPTRELFTKHGLHLNGKGKEMIAKQIVAQLPNILGKKDDGVISLGWKNGQIKGESIDALGNRTQSPEKRNSNFIHEETIISEVTPPRTSNRRKKVPVIRNNDFLW</sequence>
<dbReference type="Gene3D" id="3.40.50.1110">
    <property type="entry name" value="SGNH hydrolase"/>
    <property type="match status" value="1"/>
</dbReference>
<protein>
    <submittedName>
        <fullName evidence="2">Uncharacterized protein</fullName>
    </submittedName>
</protein>
<evidence type="ECO:0000256" key="1">
    <source>
        <dbReference type="SAM" id="MobiDB-lite"/>
    </source>
</evidence>
<dbReference type="SUPFAM" id="SSF52266">
    <property type="entry name" value="SGNH hydrolase"/>
    <property type="match status" value="1"/>
</dbReference>
<dbReference type="InParanoid" id="A0A2J7QPT2"/>
<name>A0A2J7QPT2_9NEOP</name>
<dbReference type="OrthoDB" id="6624170at2759"/>
<feature type="compositionally biased region" description="Polar residues" evidence="1">
    <location>
        <begin position="33"/>
        <end position="42"/>
    </location>
</feature>
<feature type="compositionally biased region" description="Polar residues" evidence="1">
    <location>
        <begin position="110"/>
        <end position="131"/>
    </location>
</feature>
<feature type="region of interest" description="Disordered" evidence="1">
    <location>
        <begin position="104"/>
        <end position="131"/>
    </location>
</feature>
<proteinExistence type="predicted"/>
<dbReference type="CDD" id="cd00229">
    <property type="entry name" value="SGNH_hydrolase"/>
    <property type="match status" value="1"/>
</dbReference>
<comment type="caution">
    <text evidence="2">The sequence shown here is derived from an EMBL/GenBank/DDBJ whole genome shotgun (WGS) entry which is preliminary data.</text>
</comment>
<dbReference type="InterPro" id="IPR036514">
    <property type="entry name" value="SGNH_hydro_sf"/>
</dbReference>
<keyword evidence="3" id="KW-1185">Reference proteome</keyword>
<dbReference type="EMBL" id="NEVH01012088">
    <property type="protein sequence ID" value="PNF30585.1"/>
    <property type="molecule type" value="Genomic_DNA"/>
</dbReference>
<dbReference type="Proteomes" id="UP000235965">
    <property type="component" value="Unassembled WGS sequence"/>
</dbReference>
<evidence type="ECO:0000313" key="2">
    <source>
        <dbReference type="EMBL" id="PNF30585.1"/>
    </source>
</evidence>
<dbReference type="AlphaFoldDB" id="A0A2J7QPT2"/>
<evidence type="ECO:0000313" key="3">
    <source>
        <dbReference type="Proteomes" id="UP000235965"/>
    </source>
</evidence>
<reference evidence="2 3" key="1">
    <citation type="submission" date="2017-12" db="EMBL/GenBank/DDBJ databases">
        <title>Hemimetabolous genomes reveal molecular basis of termite eusociality.</title>
        <authorList>
            <person name="Harrison M.C."/>
            <person name="Jongepier E."/>
            <person name="Robertson H.M."/>
            <person name="Arning N."/>
            <person name="Bitard-Feildel T."/>
            <person name="Chao H."/>
            <person name="Childers C.P."/>
            <person name="Dinh H."/>
            <person name="Doddapaneni H."/>
            <person name="Dugan S."/>
            <person name="Gowin J."/>
            <person name="Greiner C."/>
            <person name="Han Y."/>
            <person name="Hu H."/>
            <person name="Hughes D.S.T."/>
            <person name="Huylmans A.-K."/>
            <person name="Kemena C."/>
            <person name="Kremer L.P.M."/>
            <person name="Lee S.L."/>
            <person name="Lopez-Ezquerra A."/>
            <person name="Mallet L."/>
            <person name="Monroy-Kuhn J.M."/>
            <person name="Moser A."/>
            <person name="Murali S.C."/>
            <person name="Muzny D.M."/>
            <person name="Otani S."/>
            <person name="Piulachs M.-D."/>
            <person name="Poelchau M."/>
            <person name="Qu J."/>
            <person name="Schaub F."/>
            <person name="Wada-Katsumata A."/>
            <person name="Worley K.C."/>
            <person name="Xie Q."/>
            <person name="Ylla G."/>
            <person name="Poulsen M."/>
            <person name="Gibbs R.A."/>
            <person name="Schal C."/>
            <person name="Richards S."/>
            <person name="Belles X."/>
            <person name="Korb J."/>
            <person name="Bornberg-Bauer E."/>
        </authorList>
    </citation>
    <scope>NUCLEOTIDE SEQUENCE [LARGE SCALE GENOMIC DNA]</scope>
    <source>
        <tissue evidence="2">Whole body</tissue>
    </source>
</reference>
<organism evidence="2 3">
    <name type="scientific">Cryptotermes secundus</name>
    <dbReference type="NCBI Taxonomy" id="105785"/>
    <lineage>
        <taxon>Eukaryota</taxon>
        <taxon>Metazoa</taxon>
        <taxon>Ecdysozoa</taxon>
        <taxon>Arthropoda</taxon>
        <taxon>Hexapoda</taxon>
        <taxon>Insecta</taxon>
        <taxon>Pterygota</taxon>
        <taxon>Neoptera</taxon>
        <taxon>Polyneoptera</taxon>
        <taxon>Dictyoptera</taxon>
        <taxon>Blattodea</taxon>
        <taxon>Blattoidea</taxon>
        <taxon>Termitoidae</taxon>
        <taxon>Kalotermitidae</taxon>
        <taxon>Cryptotermitinae</taxon>
        <taxon>Cryptotermes</taxon>
    </lineage>
</organism>